<dbReference type="InterPro" id="IPR036443">
    <property type="entry name" value="Znf_RanBP2_sf"/>
</dbReference>
<dbReference type="GO" id="GO:0003677">
    <property type="term" value="F:DNA binding"/>
    <property type="evidence" value="ECO:0007669"/>
    <property type="project" value="UniProtKB-KW"/>
</dbReference>
<comment type="cofactor">
    <cofactor evidence="1">
        <name>Zn(2+)</name>
        <dbReference type="ChEBI" id="CHEBI:29105"/>
    </cofactor>
</comment>
<dbReference type="PANTHER" id="PTHR23193">
    <property type="entry name" value="NUCLEAR PORE COMPLEX PROTEIN NUP"/>
    <property type="match status" value="1"/>
</dbReference>
<dbReference type="GO" id="GO:0031965">
    <property type="term" value="C:nuclear membrane"/>
    <property type="evidence" value="ECO:0007669"/>
    <property type="project" value="UniProtKB-SubCell"/>
</dbReference>
<dbReference type="GO" id="GO:0005643">
    <property type="term" value="C:nuclear pore"/>
    <property type="evidence" value="ECO:0007669"/>
    <property type="project" value="UniProtKB-SubCell"/>
</dbReference>
<feature type="region of interest" description="Disordered" evidence="21">
    <location>
        <begin position="175"/>
        <end position="195"/>
    </location>
</feature>
<dbReference type="Gene3D" id="4.10.1060.10">
    <property type="entry name" value="Zinc finger, RanBP2-type"/>
    <property type="match status" value="3"/>
</dbReference>
<evidence type="ECO:0000256" key="16">
    <source>
        <dbReference type="ARBA" id="ARBA00060842"/>
    </source>
</evidence>
<evidence type="ECO:0000256" key="10">
    <source>
        <dbReference type="ARBA" id="ARBA00022927"/>
    </source>
</evidence>
<evidence type="ECO:0000256" key="11">
    <source>
        <dbReference type="ARBA" id="ARBA00023010"/>
    </source>
</evidence>
<dbReference type="GO" id="GO:0051028">
    <property type="term" value="P:mRNA transport"/>
    <property type="evidence" value="ECO:0007669"/>
    <property type="project" value="UniProtKB-KW"/>
</dbReference>
<evidence type="ECO:0000256" key="15">
    <source>
        <dbReference type="ARBA" id="ARBA00023242"/>
    </source>
</evidence>
<keyword evidence="5" id="KW-0479">Metal-binding</keyword>
<dbReference type="AlphaFoldDB" id="A0AA85K3P0"/>
<dbReference type="GO" id="GO:0017056">
    <property type="term" value="F:structural constituent of nuclear pore"/>
    <property type="evidence" value="ECO:0007669"/>
    <property type="project" value="TreeGrafter"/>
</dbReference>
<dbReference type="InterPro" id="IPR001876">
    <property type="entry name" value="Znf_RanBP2"/>
</dbReference>
<evidence type="ECO:0000256" key="2">
    <source>
        <dbReference type="ARBA" id="ARBA00004126"/>
    </source>
</evidence>
<evidence type="ECO:0000256" key="13">
    <source>
        <dbReference type="ARBA" id="ARBA00023132"/>
    </source>
</evidence>
<dbReference type="GO" id="GO:0008270">
    <property type="term" value="F:zinc ion binding"/>
    <property type="evidence" value="ECO:0007669"/>
    <property type="project" value="UniProtKB-KW"/>
</dbReference>
<keyword evidence="14" id="KW-0472">Membrane</keyword>
<name>A0AA85K3P0_TRIRE</name>
<keyword evidence="6" id="KW-0677">Repeat</keyword>
<keyword evidence="11" id="KW-0811">Translocation</keyword>
<feature type="domain" description="RanBP2-type" evidence="22">
    <location>
        <begin position="435"/>
        <end position="464"/>
    </location>
</feature>
<keyword evidence="13" id="KW-0906">Nuclear pore complex</keyword>
<dbReference type="GO" id="GO:0006606">
    <property type="term" value="P:protein import into nucleus"/>
    <property type="evidence" value="ECO:0007669"/>
    <property type="project" value="TreeGrafter"/>
</dbReference>
<evidence type="ECO:0000256" key="7">
    <source>
        <dbReference type="ARBA" id="ARBA00022771"/>
    </source>
</evidence>
<protein>
    <recommendedName>
        <fullName evidence="17">Nuclear pore complex protein Nup153</fullName>
    </recommendedName>
    <alternativeName>
        <fullName evidence="19">153 kDa nucleoporin</fullName>
    </alternativeName>
    <alternativeName>
        <fullName evidence="18">Nucleoporin Nup153</fullName>
    </alternativeName>
</protein>
<evidence type="ECO:0000256" key="8">
    <source>
        <dbReference type="ARBA" id="ARBA00022816"/>
    </source>
</evidence>
<evidence type="ECO:0000256" key="20">
    <source>
        <dbReference type="PROSITE-ProRule" id="PRU00322"/>
    </source>
</evidence>
<evidence type="ECO:0000256" key="3">
    <source>
        <dbReference type="ARBA" id="ARBA00004567"/>
    </source>
</evidence>
<dbReference type="GO" id="GO:0006405">
    <property type="term" value="P:RNA export from nucleus"/>
    <property type="evidence" value="ECO:0007669"/>
    <property type="project" value="TreeGrafter"/>
</dbReference>
<evidence type="ECO:0000256" key="21">
    <source>
        <dbReference type="SAM" id="MobiDB-lite"/>
    </source>
</evidence>
<evidence type="ECO:0000313" key="24">
    <source>
        <dbReference type="WBParaSite" id="TREG1_5920.6"/>
    </source>
</evidence>
<keyword evidence="8" id="KW-0509">mRNA transport</keyword>
<keyword evidence="4" id="KW-0813">Transport</keyword>
<reference evidence="24" key="2">
    <citation type="submission" date="2023-11" db="UniProtKB">
        <authorList>
            <consortium name="WormBaseParasite"/>
        </authorList>
    </citation>
    <scope>IDENTIFICATION</scope>
</reference>
<dbReference type="GO" id="GO:0008139">
    <property type="term" value="F:nuclear localization sequence binding"/>
    <property type="evidence" value="ECO:0007669"/>
    <property type="project" value="TreeGrafter"/>
</dbReference>
<dbReference type="SMART" id="SM00547">
    <property type="entry name" value="ZnF_RBZ"/>
    <property type="match status" value="3"/>
</dbReference>
<comment type="similarity">
    <text evidence="16">Belongs to the NUP153 family.</text>
</comment>
<evidence type="ECO:0000256" key="9">
    <source>
        <dbReference type="ARBA" id="ARBA00022833"/>
    </source>
</evidence>
<keyword evidence="7 20" id="KW-0863">Zinc-finger</keyword>
<dbReference type="Proteomes" id="UP000050795">
    <property type="component" value="Unassembled WGS sequence"/>
</dbReference>
<evidence type="ECO:0000256" key="18">
    <source>
        <dbReference type="ARBA" id="ARBA00078197"/>
    </source>
</evidence>
<keyword evidence="23" id="KW-1185">Reference proteome</keyword>
<comment type="subcellular location">
    <subcellularLocation>
        <location evidence="2">Nucleus membrane</location>
    </subcellularLocation>
    <subcellularLocation>
        <location evidence="3">Nucleus</location>
        <location evidence="3">Nuclear pore complex</location>
    </subcellularLocation>
</comment>
<evidence type="ECO:0000256" key="6">
    <source>
        <dbReference type="ARBA" id="ARBA00022737"/>
    </source>
</evidence>
<evidence type="ECO:0000256" key="14">
    <source>
        <dbReference type="ARBA" id="ARBA00023136"/>
    </source>
</evidence>
<keyword evidence="9" id="KW-0862">Zinc</keyword>
<evidence type="ECO:0000313" key="23">
    <source>
        <dbReference type="Proteomes" id="UP000050795"/>
    </source>
</evidence>
<evidence type="ECO:0000256" key="19">
    <source>
        <dbReference type="ARBA" id="ARBA00079437"/>
    </source>
</evidence>
<keyword evidence="15" id="KW-0539">Nucleus</keyword>
<dbReference type="WBParaSite" id="TREG1_5920.6">
    <property type="protein sequence ID" value="TREG1_5920.6"/>
    <property type="gene ID" value="TREG1_5920"/>
</dbReference>
<feature type="domain" description="RanBP2-type" evidence="22">
    <location>
        <begin position="495"/>
        <end position="524"/>
    </location>
</feature>
<dbReference type="InterPro" id="IPR026054">
    <property type="entry name" value="Nucleoporin"/>
</dbReference>
<dbReference type="PROSITE" id="PS01358">
    <property type="entry name" value="ZF_RANBP2_1"/>
    <property type="match status" value="2"/>
</dbReference>
<evidence type="ECO:0000256" key="1">
    <source>
        <dbReference type="ARBA" id="ARBA00001947"/>
    </source>
</evidence>
<evidence type="ECO:0000259" key="22">
    <source>
        <dbReference type="PROSITE" id="PS50199"/>
    </source>
</evidence>
<keyword evidence="10" id="KW-0653">Protein transport</keyword>
<evidence type="ECO:0000256" key="5">
    <source>
        <dbReference type="ARBA" id="ARBA00022723"/>
    </source>
</evidence>
<evidence type="ECO:0000256" key="4">
    <source>
        <dbReference type="ARBA" id="ARBA00022448"/>
    </source>
</evidence>
<feature type="domain" description="RanBP2-type" evidence="22">
    <location>
        <begin position="527"/>
        <end position="556"/>
    </location>
</feature>
<dbReference type="SUPFAM" id="SSF90209">
    <property type="entry name" value="Ran binding protein zinc finger-like"/>
    <property type="match status" value="2"/>
</dbReference>
<sequence length="791" mass="86488">MLKCRGGLNLEAMGPDKPRRSLFHRIADSITGFVPSSILPAVNVTSLKNCELSDTKAGLKRTNESVEIDGELGHSSKFSRSHVHPAFTSVDLDATDNSESDFSLRSFSTSGVSSLMPRSWLPVPKPDQKQCTAMFTPRLYSNDNCAKTSGRHTLENGLCDQPLLLNTSWNYPGSTFPTPKRQKLSDTSSPGPTCTYRPRIRTTYGGAASCRSVRELFQFTTPLKFELCKEQNSQESNLNVNISSTARRILETLEHFSPPLASGTSQSSRPRHIKRVKVPTRCHRFPPFSGDYQMMNMLSNEYERRHLQESENSNMTHSRTETQPPKCYGAFGFNEKQVDKCEASESTGGLATSTAELCREVAEKPSPSFTFSNPIHKICGSDSEIVSFYSTDQRYVFSCPSRSCTKCSSQSLDFPQRLSVLQSVSQVGSPDKSKSMSAWRCETCLLENIDSSVTCKGCSIPKPNLLKCTKVTCPPSISLPSTMPPTSDVHVTTKSASNWECPTCLVFNDMKEAKCVCCQTSKPPSKMKGSWECPTCMVQNDNEVDRCPCCSTEKPGSKPDKQTLKETISFPALTSVPLGNFKFGFHLPTAANFKESNAVTPSSAASIQVHSDASSKNLGFSFGVSDTVSSQSEQIVSPSCISSQLQDDSTVQIKPSMQLRIAKHEETRGAAVNFFSGAVSVPKTSSSFLQKSDIIPEMSCSKGYVLGSELPSGTEKTNILTFGSCSTSGINGFTLTPDRINGSVFQFGTSNTISGNLSSSNSSSTPIFSYHNADESVEVRKKVHAVRRLRR</sequence>
<keyword evidence="12" id="KW-0238">DNA-binding</keyword>
<evidence type="ECO:0000256" key="12">
    <source>
        <dbReference type="ARBA" id="ARBA00023125"/>
    </source>
</evidence>
<proteinExistence type="inferred from homology"/>
<evidence type="ECO:0000256" key="17">
    <source>
        <dbReference type="ARBA" id="ARBA00068609"/>
    </source>
</evidence>
<dbReference type="PANTHER" id="PTHR23193:SF23">
    <property type="entry name" value="NUCLEAR PORE COMPLEX PROTEIN NUP153"/>
    <property type="match status" value="1"/>
</dbReference>
<organism evidence="23 24">
    <name type="scientific">Trichobilharzia regenti</name>
    <name type="common">Nasal bird schistosome</name>
    <dbReference type="NCBI Taxonomy" id="157069"/>
    <lineage>
        <taxon>Eukaryota</taxon>
        <taxon>Metazoa</taxon>
        <taxon>Spiralia</taxon>
        <taxon>Lophotrochozoa</taxon>
        <taxon>Platyhelminthes</taxon>
        <taxon>Trematoda</taxon>
        <taxon>Digenea</taxon>
        <taxon>Strigeidida</taxon>
        <taxon>Schistosomatoidea</taxon>
        <taxon>Schistosomatidae</taxon>
        <taxon>Trichobilharzia</taxon>
    </lineage>
</organism>
<dbReference type="FunFam" id="4.10.1060.10:FF:000001">
    <property type="entry name" value="Nuclear pore complex protein Nup153"/>
    <property type="match status" value="1"/>
</dbReference>
<accession>A0AA85K3P0</accession>
<reference evidence="23" key="1">
    <citation type="submission" date="2022-06" db="EMBL/GenBank/DDBJ databases">
        <authorList>
            <person name="Berger JAMES D."/>
            <person name="Berger JAMES D."/>
        </authorList>
    </citation>
    <scope>NUCLEOTIDE SEQUENCE [LARGE SCALE GENOMIC DNA]</scope>
</reference>
<dbReference type="PROSITE" id="PS50199">
    <property type="entry name" value="ZF_RANBP2_2"/>
    <property type="match status" value="3"/>
</dbReference>